<gene>
    <name evidence="2" type="ORF">METZ01_LOCUS495919</name>
</gene>
<dbReference type="EMBL" id="UINC01216785">
    <property type="protein sequence ID" value="SVE43065.1"/>
    <property type="molecule type" value="Genomic_DNA"/>
</dbReference>
<protein>
    <recommendedName>
        <fullName evidence="1">NAD(P)-binding domain-containing protein</fullName>
    </recommendedName>
</protein>
<evidence type="ECO:0000313" key="2">
    <source>
        <dbReference type="EMBL" id="SVE43065.1"/>
    </source>
</evidence>
<dbReference type="Pfam" id="PF16363">
    <property type="entry name" value="GDP_Man_Dehyd"/>
    <property type="match status" value="1"/>
</dbReference>
<dbReference type="SUPFAM" id="SSF51735">
    <property type="entry name" value="NAD(P)-binding Rossmann-fold domains"/>
    <property type="match status" value="1"/>
</dbReference>
<name>A0A383DFM7_9ZZZZ</name>
<proteinExistence type="predicted"/>
<sequence>MHYGDITDAISVSSLIKKIKPNEIYNLAAQSHV</sequence>
<feature type="domain" description="NAD(P)-binding" evidence="1">
    <location>
        <begin position="1"/>
        <end position="33"/>
    </location>
</feature>
<feature type="non-terminal residue" evidence="2">
    <location>
        <position position="33"/>
    </location>
</feature>
<dbReference type="AlphaFoldDB" id="A0A383DFM7"/>
<dbReference type="InterPro" id="IPR036291">
    <property type="entry name" value="NAD(P)-bd_dom_sf"/>
</dbReference>
<evidence type="ECO:0000259" key="1">
    <source>
        <dbReference type="Pfam" id="PF16363"/>
    </source>
</evidence>
<organism evidence="2">
    <name type="scientific">marine metagenome</name>
    <dbReference type="NCBI Taxonomy" id="408172"/>
    <lineage>
        <taxon>unclassified sequences</taxon>
        <taxon>metagenomes</taxon>
        <taxon>ecological metagenomes</taxon>
    </lineage>
</organism>
<reference evidence="2" key="1">
    <citation type="submission" date="2018-05" db="EMBL/GenBank/DDBJ databases">
        <authorList>
            <person name="Lanie J.A."/>
            <person name="Ng W.-L."/>
            <person name="Kazmierczak K.M."/>
            <person name="Andrzejewski T.M."/>
            <person name="Davidsen T.M."/>
            <person name="Wayne K.J."/>
            <person name="Tettelin H."/>
            <person name="Glass J.I."/>
            <person name="Rusch D."/>
            <person name="Podicherti R."/>
            <person name="Tsui H.-C.T."/>
            <person name="Winkler M.E."/>
        </authorList>
    </citation>
    <scope>NUCLEOTIDE SEQUENCE</scope>
</reference>
<accession>A0A383DFM7</accession>
<dbReference type="Gene3D" id="3.40.50.720">
    <property type="entry name" value="NAD(P)-binding Rossmann-like Domain"/>
    <property type="match status" value="1"/>
</dbReference>
<dbReference type="InterPro" id="IPR016040">
    <property type="entry name" value="NAD(P)-bd_dom"/>
</dbReference>